<protein>
    <recommendedName>
        <fullName evidence="4">Integral membrane protein</fullName>
    </recommendedName>
</protein>
<organism evidence="2 3">
    <name type="scientific">Actinoplanes couchii</name>
    <dbReference type="NCBI Taxonomy" id="403638"/>
    <lineage>
        <taxon>Bacteria</taxon>
        <taxon>Bacillati</taxon>
        <taxon>Actinomycetota</taxon>
        <taxon>Actinomycetes</taxon>
        <taxon>Micromonosporales</taxon>
        <taxon>Micromonosporaceae</taxon>
        <taxon>Actinoplanes</taxon>
    </lineage>
</organism>
<proteinExistence type="predicted"/>
<name>A0ABQ3XMI9_9ACTN</name>
<evidence type="ECO:0008006" key="4">
    <source>
        <dbReference type="Google" id="ProtNLM"/>
    </source>
</evidence>
<gene>
    <name evidence="2" type="ORF">Aco03nite_081330</name>
</gene>
<feature type="transmembrane region" description="Helical" evidence="1">
    <location>
        <begin position="100"/>
        <end position="124"/>
    </location>
</feature>
<dbReference type="EMBL" id="BOMG01000100">
    <property type="protein sequence ID" value="GID59729.1"/>
    <property type="molecule type" value="Genomic_DNA"/>
</dbReference>
<keyword evidence="1" id="KW-0472">Membrane</keyword>
<keyword evidence="1" id="KW-0812">Transmembrane</keyword>
<evidence type="ECO:0000313" key="2">
    <source>
        <dbReference type="EMBL" id="GID59729.1"/>
    </source>
</evidence>
<sequence length="125" mass="14020">MRAVTRVDQAPAWRTWLHGVLVAVYLVGQFGSLLCAVLATGDWGALFDPGLDRLGDPKDSLPSGPMLWVVGLPAAFVIYVWFLPLIGFVLALFRPRSRRWMLVWALLTLLIFSPYGSALHRWLID</sequence>
<feature type="transmembrane region" description="Helical" evidence="1">
    <location>
        <begin position="20"/>
        <end position="46"/>
    </location>
</feature>
<reference evidence="2 3" key="1">
    <citation type="submission" date="2021-01" db="EMBL/GenBank/DDBJ databases">
        <title>Whole genome shotgun sequence of Actinoplanes couchii NBRC 106145.</title>
        <authorList>
            <person name="Komaki H."/>
            <person name="Tamura T."/>
        </authorList>
    </citation>
    <scope>NUCLEOTIDE SEQUENCE [LARGE SCALE GENOMIC DNA]</scope>
    <source>
        <strain evidence="2 3">NBRC 106145</strain>
    </source>
</reference>
<comment type="caution">
    <text evidence="2">The sequence shown here is derived from an EMBL/GenBank/DDBJ whole genome shotgun (WGS) entry which is preliminary data.</text>
</comment>
<evidence type="ECO:0000256" key="1">
    <source>
        <dbReference type="SAM" id="Phobius"/>
    </source>
</evidence>
<feature type="transmembrane region" description="Helical" evidence="1">
    <location>
        <begin position="66"/>
        <end position="93"/>
    </location>
</feature>
<dbReference type="Proteomes" id="UP000612282">
    <property type="component" value="Unassembled WGS sequence"/>
</dbReference>
<keyword evidence="1" id="KW-1133">Transmembrane helix</keyword>
<evidence type="ECO:0000313" key="3">
    <source>
        <dbReference type="Proteomes" id="UP000612282"/>
    </source>
</evidence>
<keyword evidence="3" id="KW-1185">Reference proteome</keyword>
<accession>A0ABQ3XMI9</accession>